<protein>
    <submittedName>
        <fullName evidence="2">PadR family transcriptional regulator</fullName>
    </submittedName>
</protein>
<evidence type="ECO:0000259" key="1">
    <source>
        <dbReference type="Pfam" id="PF03551"/>
    </source>
</evidence>
<proteinExistence type="predicted"/>
<feature type="domain" description="Transcription regulator PadR N-terminal" evidence="1">
    <location>
        <begin position="25"/>
        <end position="67"/>
    </location>
</feature>
<evidence type="ECO:0000313" key="3">
    <source>
        <dbReference type="Proteomes" id="UP001597347"/>
    </source>
</evidence>
<dbReference type="SUPFAM" id="SSF46785">
    <property type="entry name" value="Winged helix' DNA-binding domain"/>
    <property type="match status" value="1"/>
</dbReference>
<dbReference type="Pfam" id="PF03551">
    <property type="entry name" value="PadR"/>
    <property type="match status" value="1"/>
</dbReference>
<dbReference type="Proteomes" id="UP001597347">
    <property type="component" value="Unassembled WGS sequence"/>
</dbReference>
<gene>
    <name evidence="2" type="ORF">ACFSBI_15395</name>
</gene>
<keyword evidence="3" id="KW-1185">Reference proteome</keyword>
<comment type="caution">
    <text evidence="2">The sequence shown here is derived from an EMBL/GenBank/DDBJ whole genome shotgun (WGS) entry which is preliminary data.</text>
</comment>
<dbReference type="InterPro" id="IPR036390">
    <property type="entry name" value="WH_DNA-bd_sf"/>
</dbReference>
<dbReference type="RefSeq" id="WP_377936497.1">
    <property type="nucleotide sequence ID" value="NZ_JBHUEA010000033.1"/>
</dbReference>
<reference evidence="3" key="1">
    <citation type="journal article" date="2019" name="Int. J. Syst. Evol. Microbiol.">
        <title>The Global Catalogue of Microorganisms (GCM) 10K type strain sequencing project: providing services to taxonomists for standard genome sequencing and annotation.</title>
        <authorList>
            <consortium name="The Broad Institute Genomics Platform"/>
            <consortium name="The Broad Institute Genome Sequencing Center for Infectious Disease"/>
            <person name="Wu L."/>
            <person name="Ma J."/>
        </authorList>
    </citation>
    <scope>NUCLEOTIDE SEQUENCE [LARGE SCALE GENOMIC DNA]</scope>
    <source>
        <strain evidence="3">CGMCC 1.12471</strain>
    </source>
</reference>
<accession>A0ABW4LJB2</accession>
<dbReference type="PANTHER" id="PTHR33169:SF14">
    <property type="entry name" value="TRANSCRIPTIONAL REGULATOR RV3488"/>
    <property type="match status" value="1"/>
</dbReference>
<dbReference type="InterPro" id="IPR052509">
    <property type="entry name" value="Metal_resp_DNA-bind_regulator"/>
</dbReference>
<dbReference type="Gene3D" id="1.10.10.10">
    <property type="entry name" value="Winged helix-like DNA-binding domain superfamily/Winged helix DNA-binding domain"/>
    <property type="match status" value="1"/>
</dbReference>
<dbReference type="EMBL" id="JBHUEA010000033">
    <property type="protein sequence ID" value="MFD1722935.1"/>
    <property type="molecule type" value="Genomic_DNA"/>
</dbReference>
<sequence length="95" mass="10289">MLRELEAAAEALWGLRLVALTGRPAGSVYPILARLEEGGWVASRWEDSADRGPRRRFYELTPEGRASVVPLLMKERPHGAASGLPVPLGRAVGLS</sequence>
<name>A0ABW4LJB2_9MICO</name>
<dbReference type="InterPro" id="IPR005149">
    <property type="entry name" value="Tscrpt_reg_PadR_N"/>
</dbReference>
<evidence type="ECO:0000313" key="2">
    <source>
        <dbReference type="EMBL" id="MFD1722935.1"/>
    </source>
</evidence>
<dbReference type="PANTHER" id="PTHR33169">
    <property type="entry name" value="PADR-FAMILY TRANSCRIPTIONAL REGULATOR"/>
    <property type="match status" value="1"/>
</dbReference>
<dbReference type="InterPro" id="IPR036388">
    <property type="entry name" value="WH-like_DNA-bd_sf"/>
</dbReference>
<organism evidence="2 3">
    <name type="scientific">Amnibacterium endophyticum</name>
    <dbReference type="NCBI Taxonomy" id="2109337"/>
    <lineage>
        <taxon>Bacteria</taxon>
        <taxon>Bacillati</taxon>
        <taxon>Actinomycetota</taxon>
        <taxon>Actinomycetes</taxon>
        <taxon>Micrococcales</taxon>
        <taxon>Microbacteriaceae</taxon>
        <taxon>Amnibacterium</taxon>
    </lineage>
</organism>